<keyword evidence="2" id="KW-1003">Cell membrane</keyword>
<dbReference type="PANTHER" id="PTHR33885">
    <property type="entry name" value="PHAGE SHOCK PROTEIN C"/>
    <property type="match status" value="1"/>
</dbReference>
<keyword evidence="4 6" id="KW-1133">Transmembrane helix</keyword>
<dbReference type="Pfam" id="PF04024">
    <property type="entry name" value="PspC"/>
    <property type="match status" value="1"/>
</dbReference>
<evidence type="ECO:0000313" key="9">
    <source>
        <dbReference type="Proteomes" id="UP001501600"/>
    </source>
</evidence>
<evidence type="ECO:0000259" key="7">
    <source>
        <dbReference type="Pfam" id="PF04024"/>
    </source>
</evidence>
<evidence type="ECO:0000256" key="5">
    <source>
        <dbReference type="ARBA" id="ARBA00023136"/>
    </source>
</evidence>
<sequence length="131" mass="15203">MATSNQENKLYRIPEQGKVAGVCAGLAEHFGWEVWLVRIIALSAFLLTGWFFGVVFLLYVIGWVLLDKKPRELPLSRPELKTKVWQAGESPREAFRDVSSRFRSLDLRLQQMERYVTSDAYALRREIDNLK</sequence>
<dbReference type="PANTHER" id="PTHR33885:SF3">
    <property type="entry name" value="PHAGE SHOCK PROTEIN C"/>
    <property type="match status" value="1"/>
</dbReference>
<evidence type="ECO:0000256" key="3">
    <source>
        <dbReference type="ARBA" id="ARBA00022692"/>
    </source>
</evidence>
<dbReference type="InterPro" id="IPR052027">
    <property type="entry name" value="PspC"/>
</dbReference>
<name>A0ABP9RSU0_9GAMM</name>
<evidence type="ECO:0000256" key="1">
    <source>
        <dbReference type="ARBA" id="ARBA00004162"/>
    </source>
</evidence>
<evidence type="ECO:0000256" key="2">
    <source>
        <dbReference type="ARBA" id="ARBA00022475"/>
    </source>
</evidence>
<feature type="transmembrane region" description="Helical" evidence="6">
    <location>
        <begin position="39"/>
        <end position="66"/>
    </location>
</feature>
<comment type="caution">
    <text evidence="8">The sequence shown here is derived from an EMBL/GenBank/DDBJ whole genome shotgun (WGS) entry which is preliminary data.</text>
</comment>
<evidence type="ECO:0000313" key="8">
    <source>
        <dbReference type="EMBL" id="GAA5185867.1"/>
    </source>
</evidence>
<protein>
    <submittedName>
        <fullName evidence="8">Envelope stress response membrane protein PspC</fullName>
    </submittedName>
</protein>
<feature type="domain" description="Phage shock protein PspC N-terminal" evidence="7">
    <location>
        <begin position="9"/>
        <end position="68"/>
    </location>
</feature>
<evidence type="ECO:0000256" key="6">
    <source>
        <dbReference type="SAM" id="Phobius"/>
    </source>
</evidence>
<dbReference type="InterPro" id="IPR014320">
    <property type="entry name" value="Phageshock_PspC"/>
</dbReference>
<keyword evidence="9" id="KW-1185">Reference proteome</keyword>
<evidence type="ECO:0000256" key="4">
    <source>
        <dbReference type="ARBA" id="ARBA00022989"/>
    </source>
</evidence>
<dbReference type="EMBL" id="BAABLF010000001">
    <property type="protein sequence ID" value="GAA5185867.1"/>
    <property type="molecule type" value="Genomic_DNA"/>
</dbReference>
<dbReference type="RefSeq" id="WP_345314986.1">
    <property type="nucleotide sequence ID" value="NZ_BAABLF010000001.1"/>
</dbReference>
<comment type="subcellular location">
    <subcellularLocation>
        <location evidence="1">Cell membrane</location>
        <topology evidence="1">Single-pass membrane protein</topology>
    </subcellularLocation>
</comment>
<dbReference type="Proteomes" id="UP001501600">
    <property type="component" value="Unassembled WGS sequence"/>
</dbReference>
<keyword evidence="5 6" id="KW-0472">Membrane</keyword>
<keyword evidence="3 6" id="KW-0812">Transmembrane</keyword>
<proteinExistence type="predicted"/>
<gene>
    <name evidence="8" type="primary">pspC</name>
    <name evidence="8" type="ORF">GCM10025772_00120</name>
</gene>
<dbReference type="NCBIfam" id="TIGR02978">
    <property type="entry name" value="phageshock_pspC"/>
    <property type="match status" value="1"/>
</dbReference>
<organism evidence="8 9">
    <name type="scientific">Ferrimonas gelatinilytica</name>
    <dbReference type="NCBI Taxonomy" id="1255257"/>
    <lineage>
        <taxon>Bacteria</taxon>
        <taxon>Pseudomonadati</taxon>
        <taxon>Pseudomonadota</taxon>
        <taxon>Gammaproteobacteria</taxon>
        <taxon>Alteromonadales</taxon>
        <taxon>Ferrimonadaceae</taxon>
        <taxon>Ferrimonas</taxon>
    </lineage>
</organism>
<accession>A0ABP9RSU0</accession>
<reference evidence="9" key="1">
    <citation type="journal article" date="2019" name="Int. J. Syst. Evol. Microbiol.">
        <title>The Global Catalogue of Microorganisms (GCM) 10K type strain sequencing project: providing services to taxonomists for standard genome sequencing and annotation.</title>
        <authorList>
            <consortium name="The Broad Institute Genomics Platform"/>
            <consortium name="The Broad Institute Genome Sequencing Center for Infectious Disease"/>
            <person name="Wu L."/>
            <person name="Ma J."/>
        </authorList>
    </citation>
    <scope>NUCLEOTIDE SEQUENCE [LARGE SCALE GENOMIC DNA]</scope>
    <source>
        <strain evidence="9">JCM 18720</strain>
    </source>
</reference>
<dbReference type="InterPro" id="IPR007168">
    <property type="entry name" value="Phageshock_PspC_N"/>
</dbReference>